<dbReference type="Proteomes" id="UP000285777">
    <property type="component" value="Unassembled WGS sequence"/>
</dbReference>
<gene>
    <name evidence="4" type="ORF">DW150_20675</name>
</gene>
<protein>
    <submittedName>
        <fullName evidence="4">Flavodoxin</fullName>
    </submittedName>
</protein>
<feature type="domain" description="Flavodoxin-like" evidence="3">
    <location>
        <begin position="77"/>
        <end position="218"/>
    </location>
</feature>
<dbReference type="InterPro" id="IPR008254">
    <property type="entry name" value="Flavodoxin/NO_synth"/>
</dbReference>
<evidence type="ECO:0000313" key="5">
    <source>
        <dbReference type="Proteomes" id="UP000285777"/>
    </source>
</evidence>
<accession>A0A415BH65</accession>
<dbReference type="PROSITE" id="PS51257">
    <property type="entry name" value="PROKAR_LIPOPROTEIN"/>
    <property type="match status" value="1"/>
</dbReference>
<proteinExistence type="predicted"/>
<organism evidence="4 5">
    <name type="scientific">Phocaeicola vulgatus</name>
    <name type="common">Bacteroides vulgatus</name>
    <dbReference type="NCBI Taxonomy" id="821"/>
    <lineage>
        <taxon>Bacteria</taxon>
        <taxon>Pseudomonadati</taxon>
        <taxon>Bacteroidota</taxon>
        <taxon>Bacteroidia</taxon>
        <taxon>Bacteroidales</taxon>
        <taxon>Bacteroidaceae</taxon>
        <taxon>Phocaeicola</taxon>
    </lineage>
</organism>
<evidence type="ECO:0000313" key="4">
    <source>
        <dbReference type="EMBL" id="RHI84055.1"/>
    </source>
</evidence>
<dbReference type="GO" id="GO:0010181">
    <property type="term" value="F:FMN binding"/>
    <property type="evidence" value="ECO:0007669"/>
    <property type="project" value="InterPro"/>
</dbReference>
<evidence type="ECO:0000256" key="2">
    <source>
        <dbReference type="SAM" id="SignalP"/>
    </source>
</evidence>
<evidence type="ECO:0000256" key="1">
    <source>
        <dbReference type="SAM" id="MobiDB-lite"/>
    </source>
</evidence>
<dbReference type="PANTHER" id="PTHR39201">
    <property type="entry name" value="EXPORTED PROTEIN-RELATED"/>
    <property type="match status" value="1"/>
</dbReference>
<name>A0A415BH65_PHOVU</name>
<dbReference type="PANTHER" id="PTHR39201:SF1">
    <property type="entry name" value="FLAVODOXIN-LIKE DOMAIN-CONTAINING PROTEIN"/>
    <property type="match status" value="1"/>
</dbReference>
<dbReference type="AlphaFoldDB" id="A0A415BH65"/>
<dbReference type="InterPro" id="IPR029039">
    <property type="entry name" value="Flavoprotein-like_sf"/>
</dbReference>
<keyword evidence="2" id="KW-0732">Signal</keyword>
<evidence type="ECO:0000259" key="3">
    <source>
        <dbReference type="Pfam" id="PF12682"/>
    </source>
</evidence>
<dbReference type="SUPFAM" id="SSF52218">
    <property type="entry name" value="Flavoproteins"/>
    <property type="match status" value="1"/>
</dbReference>
<dbReference type="EMBL" id="QRLF01000048">
    <property type="protein sequence ID" value="RHI84055.1"/>
    <property type="molecule type" value="Genomic_DNA"/>
</dbReference>
<feature type="chain" id="PRO_5019364914" evidence="2">
    <location>
        <begin position="22"/>
        <end position="221"/>
    </location>
</feature>
<reference evidence="4 5" key="1">
    <citation type="submission" date="2018-08" db="EMBL/GenBank/DDBJ databases">
        <title>A genome reference for cultivated species of the human gut microbiota.</title>
        <authorList>
            <person name="Zou Y."/>
            <person name="Xue W."/>
            <person name="Luo G."/>
        </authorList>
    </citation>
    <scope>NUCLEOTIDE SEQUENCE [LARGE SCALE GENOMIC DNA]</scope>
    <source>
        <strain evidence="4 5">AM13-21</strain>
    </source>
</reference>
<sequence>MKQIIFQLLFLTVLILPFASACNEDENNPPRQELPDAPENSDDSDSTSESNVLVAYFSRANYVPEGTDAVSGATNKAGNTQTVAMELAQLTGGILFEIVPERNYPVSHTECSEIALQEYEADARPALTTHVEDMEKYNTIYIGFPIWRYCEPMAIRTFLEEYDFKGKTIRPFCTSMAVSIDDAQTNIARLCPDATVEDGLRISYNVPNNIKDLLSDWIGIE</sequence>
<dbReference type="Gene3D" id="3.40.50.360">
    <property type="match status" value="1"/>
</dbReference>
<dbReference type="RefSeq" id="WP_118292067.1">
    <property type="nucleotide sequence ID" value="NZ_QRLF01000048.1"/>
</dbReference>
<dbReference type="Pfam" id="PF12682">
    <property type="entry name" value="Flavodoxin_4"/>
    <property type="match status" value="1"/>
</dbReference>
<feature type="signal peptide" evidence="2">
    <location>
        <begin position="1"/>
        <end position="21"/>
    </location>
</feature>
<feature type="region of interest" description="Disordered" evidence="1">
    <location>
        <begin position="25"/>
        <end position="48"/>
    </location>
</feature>
<comment type="caution">
    <text evidence="4">The sequence shown here is derived from an EMBL/GenBank/DDBJ whole genome shotgun (WGS) entry which is preliminary data.</text>
</comment>